<accession>A0A0E9UIY3</accession>
<protein>
    <submittedName>
        <fullName evidence="1">Uncharacterized protein</fullName>
    </submittedName>
</protein>
<reference evidence="1" key="2">
    <citation type="journal article" date="2015" name="Fish Shellfish Immunol.">
        <title>Early steps in the European eel (Anguilla anguilla)-Vibrio vulnificus interaction in the gills: Role of the RtxA13 toxin.</title>
        <authorList>
            <person name="Callol A."/>
            <person name="Pajuelo D."/>
            <person name="Ebbesson L."/>
            <person name="Teles M."/>
            <person name="MacKenzie S."/>
            <person name="Amaro C."/>
        </authorList>
    </citation>
    <scope>NUCLEOTIDE SEQUENCE</scope>
</reference>
<reference evidence="1" key="1">
    <citation type="submission" date="2014-11" db="EMBL/GenBank/DDBJ databases">
        <authorList>
            <person name="Amaro Gonzalez C."/>
        </authorList>
    </citation>
    <scope>NUCLEOTIDE SEQUENCE</scope>
</reference>
<name>A0A0E9UIY3_ANGAN</name>
<sequence length="36" mass="4620">MKRNHYKIFPLFRKVNRAYRKSFPDTFRRCRVNAFR</sequence>
<proteinExistence type="predicted"/>
<dbReference type="EMBL" id="GBXM01042773">
    <property type="protein sequence ID" value="JAH65804.1"/>
    <property type="molecule type" value="Transcribed_RNA"/>
</dbReference>
<dbReference type="AlphaFoldDB" id="A0A0E9UIY3"/>
<organism evidence="1">
    <name type="scientific">Anguilla anguilla</name>
    <name type="common">European freshwater eel</name>
    <name type="synonym">Muraena anguilla</name>
    <dbReference type="NCBI Taxonomy" id="7936"/>
    <lineage>
        <taxon>Eukaryota</taxon>
        <taxon>Metazoa</taxon>
        <taxon>Chordata</taxon>
        <taxon>Craniata</taxon>
        <taxon>Vertebrata</taxon>
        <taxon>Euteleostomi</taxon>
        <taxon>Actinopterygii</taxon>
        <taxon>Neopterygii</taxon>
        <taxon>Teleostei</taxon>
        <taxon>Anguilliformes</taxon>
        <taxon>Anguillidae</taxon>
        <taxon>Anguilla</taxon>
    </lineage>
</organism>
<evidence type="ECO:0000313" key="1">
    <source>
        <dbReference type="EMBL" id="JAH65804.1"/>
    </source>
</evidence>